<feature type="domain" description="N-acetyltransferase" evidence="4">
    <location>
        <begin position="31"/>
        <end position="176"/>
    </location>
</feature>
<evidence type="ECO:0000256" key="2">
    <source>
        <dbReference type="ARBA" id="ARBA00023315"/>
    </source>
</evidence>
<dbReference type="GO" id="GO:0008999">
    <property type="term" value="F:protein-N-terminal-alanine acetyltransferase activity"/>
    <property type="evidence" value="ECO:0007669"/>
    <property type="project" value="TreeGrafter"/>
</dbReference>
<keyword evidence="2" id="KW-0012">Acyltransferase</keyword>
<reference evidence="5" key="1">
    <citation type="submission" date="2021-04" db="EMBL/GenBank/DDBJ databases">
        <title>Genome based classification of Actinospica acidithermotolerans sp. nov., an actinobacterium isolated from an Indonesian hot spring.</title>
        <authorList>
            <person name="Kusuma A.B."/>
            <person name="Putra K.E."/>
            <person name="Nafisah S."/>
            <person name="Loh J."/>
            <person name="Nouioui I."/>
            <person name="Goodfellow M."/>
        </authorList>
    </citation>
    <scope>NUCLEOTIDE SEQUENCE</scope>
    <source>
        <strain evidence="5">MGRD01-02</strain>
    </source>
</reference>
<comment type="caution">
    <text evidence="5">The sequence shown here is derived from an EMBL/GenBank/DDBJ whole genome shotgun (WGS) entry which is preliminary data.</text>
</comment>
<keyword evidence="1" id="KW-0808">Transferase</keyword>
<dbReference type="Pfam" id="PF13302">
    <property type="entry name" value="Acetyltransf_3"/>
    <property type="match status" value="1"/>
</dbReference>
<keyword evidence="6" id="KW-1185">Reference proteome</keyword>
<dbReference type="GO" id="GO:0005737">
    <property type="term" value="C:cytoplasm"/>
    <property type="evidence" value="ECO:0007669"/>
    <property type="project" value="TreeGrafter"/>
</dbReference>
<accession>A0A941IJW6</accession>
<dbReference type="PANTHER" id="PTHR43792:SF8">
    <property type="entry name" value="[RIBOSOMAL PROTEIN US5]-ALANINE N-ACETYLTRANSFERASE"/>
    <property type="match status" value="1"/>
</dbReference>
<evidence type="ECO:0000256" key="1">
    <source>
        <dbReference type="ARBA" id="ARBA00022679"/>
    </source>
</evidence>
<dbReference type="Proteomes" id="UP000676325">
    <property type="component" value="Unassembled WGS sequence"/>
</dbReference>
<dbReference type="AlphaFoldDB" id="A0A941IJW6"/>
<dbReference type="Gene3D" id="3.40.630.30">
    <property type="match status" value="1"/>
</dbReference>
<evidence type="ECO:0000313" key="5">
    <source>
        <dbReference type="EMBL" id="MBR7828312.1"/>
    </source>
</evidence>
<sequence length="185" mass="20462">MIASGTVLSDQVRIRPLGDSDAGPLLEAYVSNREHLRPWDLDRAEDFFTFEVQESRVRSQLKLQEAGRLLPWVLATGDRIVGAVTLSDIALGPARSANLGYWIDEGHTGQGLATLAVEYVCRIADEEVDLHRIEAATSADNVGSRRVLAKSGFTLIGTAHSYLHINGAWRDHMIFQRILNDRLAV</sequence>
<evidence type="ECO:0000313" key="6">
    <source>
        <dbReference type="Proteomes" id="UP000676325"/>
    </source>
</evidence>
<dbReference type="InterPro" id="IPR000182">
    <property type="entry name" value="GNAT_dom"/>
</dbReference>
<dbReference type="PANTHER" id="PTHR43792">
    <property type="entry name" value="GNAT FAMILY, PUTATIVE (AFU_ORTHOLOGUE AFUA_3G00765)-RELATED-RELATED"/>
    <property type="match status" value="1"/>
</dbReference>
<gene>
    <name evidence="5" type="ORF">KDK95_18515</name>
</gene>
<protein>
    <submittedName>
        <fullName evidence="5">GNAT family N-acetyltransferase</fullName>
    </submittedName>
</protein>
<dbReference type="RefSeq" id="WP_212519450.1">
    <property type="nucleotide sequence ID" value="NZ_JAGSOH010000053.1"/>
</dbReference>
<comment type="similarity">
    <text evidence="3">Belongs to the acetyltransferase family. RimJ subfamily.</text>
</comment>
<evidence type="ECO:0000259" key="4">
    <source>
        <dbReference type="PROSITE" id="PS51186"/>
    </source>
</evidence>
<name>A0A941IJW6_9ACTN</name>
<dbReference type="SUPFAM" id="SSF55729">
    <property type="entry name" value="Acyl-CoA N-acyltransferases (Nat)"/>
    <property type="match status" value="1"/>
</dbReference>
<dbReference type="InterPro" id="IPR051531">
    <property type="entry name" value="N-acetyltransferase"/>
</dbReference>
<dbReference type="EMBL" id="JAGSOH010000053">
    <property type="protein sequence ID" value="MBR7828312.1"/>
    <property type="molecule type" value="Genomic_DNA"/>
</dbReference>
<organism evidence="5 6">
    <name type="scientific">Actinospica acidithermotolerans</name>
    <dbReference type="NCBI Taxonomy" id="2828514"/>
    <lineage>
        <taxon>Bacteria</taxon>
        <taxon>Bacillati</taxon>
        <taxon>Actinomycetota</taxon>
        <taxon>Actinomycetes</taxon>
        <taxon>Catenulisporales</taxon>
        <taxon>Actinospicaceae</taxon>
        <taxon>Actinospica</taxon>
    </lineage>
</organism>
<proteinExistence type="inferred from homology"/>
<evidence type="ECO:0000256" key="3">
    <source>
        <dbReference type="ARBA" id="ARBA00038502"/>
    </source>
</evidence>
<dbReference type="InterPro" id="IPR016181">
    <property type="entry name" value="Acyl_CoA_acyltransferase"/>
</dbReference>
<dbReference type="PROSITE" id="PS51186">
    <property type="entry name" value="GNAT"/>
    <property type="match status" value="1"/>
</dbReference>